<accession>A0A3M8DAF2</accession>
<keyword evidence="1" id="KW-0678">Repressor</keyword>
<keyword evidence="3" id="KW-0238">DNA-binding</keyword>
<proteinExistence type="predicted"/>
<dbReference type="RefSeq" id="WP_122919511.1">
    <property type="nucleotide sequence ID" value="NZ_RHHQ01000015.1"/>
</dbReference>
<keyword evidence="4" id="KW-0804">Transcription</keyword>
<dbReference type="Pfam" id="PF13411">
    <property type="entry name" value="MerR_1"/>
    <property type="match status" value="1"/>
</dbReference>
<dbReference type="EMBL" id="RHHQ01000015">
    <property type="protein sequence ID" value="RNB85026.1"/>
    <property type="molecule type" value="Genomic_DNA"/>
</dbReference>
<evidence type="ECO:0000259" key="5">
    <source>
        <dbReference type="PROSITE" id="PS50937"/>
    </source>
</evidence>
<keyword evidence="7" id="KW-1185">Reference proteome</keyword>
<evidence type="ECO:0000256" key="4">
    <source>
        <dbReference type="ARBA" id="ARBA00023163"/>
    </source>
</evidence>
<evidence type="ECO:0000313" key="7">
    <source>
        <dbReference type="Proteomes" id="UP000271031"/>
    </source>
</evidence>
<dbReference type="PROSITE" id="PS50937">
    <property type="entry name" value="HTH_MERR_2"/>
    <property type="match status" value="1"/>
</dbReference>
<dbReference type="OrthoDB" id="9811174at2"/>
<evidence type="ECO:0000256" key="1">
    <source>
        <dbReference type="ARBA" id="ARBA00022491"/>
    </source>
</evidence>
<dbReference type="GO" id="GO:0003700">
    <property type="term" value="F:DNA-binding transcription factor activity"/>
    <property type="evidence" value="ECO:0007669"/>
    <property type="project" value="InterPro"/>
</dbReference>
<dbReference type="Proteomes" id="UP000271031">
    <property type="component" value="Unassembled WGS sequence"/>
</dbReference>
<sequence>MNPTGKFTIRQVAEKTKLSTQVIRKWEERYDLVKPERLENGYRVYTQQDIDIILKVKSMVEQNFSLQTAILTVRETEAIHQKPRAFIANEELAEEYVVKMLESGAQCDEGQLMRLLQRANMDFPLPVFLQMIILPFLRRIGSFWESGVWPEYQEHIASQVVRDYIAQMRRTILTDPKMPLILGACLPFEQHEIPTQIILLQAAQKGWRTMFLCPTPASGAIEQATLRLQPQKVILSAMTSHPFQQDDQLLLRLDRFAAEHPHIRFYLGGAGALGAAIGKKLNAIIVTEDIDVVLSFA</sequence>
<dbReference type="SUPFAM" id="SSF46955">
    <property type="entry name" value="Putative DNA-binding domain"/>
    <property type="match status" value="1"/>
</dbReference>
<dbReference type="GO" id="GO:0003677">
    <property type="term" value="F:DNA binding"/>
    <property type="evidence" value="ECO:0007669"/>
    <property type="project" value="UniProtKB-KW"/>
</dbReference>
<evidence type="ECO:0000256" key="3">
    <source>
        <dbReference type="ARBA" id="ARBA00023125"/>
    </source>
</evidence>
<dbReference type="InterPro" id="IPR036594">
    <property type="entry name" value="Meth_synthase_dom"/>
</dbReference>
<dbReference type="InterPro" id="IPR047057">
    <property type="entry name" value="MerR_fam"/>
</dbReference>
<evidence type="ECO:0000313" key="6">
    <source>
        <dbReference type="EMBL" id="RNB85026.1"/>
    </source>
</evidence>
<dbReference type="AlphaFoldDB" id="A0A3M8DAF2"/>
<reference evidence="6 7" key="1">
    <citation type="submission" date="2018-10" db="EMBL/GenBank/DDBJ databases">
        <title>Phylogenomics of Brevibacillus.</title>
        <authorList>
            <person name="Dunlap C."/>
        </authorList>
    </citation>
    <scope>NUCLEOTIDE SEQUENCE [LARGE SCALE GENOMIC DNA]</scope>
    <source>
        <strain evidence="6 7">JCM 15716</strain>
    </source>
</reference>
<keyword evidence="2" id="KW-0805">Transcription regulation</keyword>
<dbReference type="InterPro" id="IPR009061">
    <property type="entry name" value="DNA-bd_dom_put_sf"/>
</dbReference>
<dbReference type="PANTHER" id="PTHR30204">
    <property type="entry name" value="REDOX-CYCLING DRUG-SENSING TRANSCRIPTIONAL ACTIVATOR SOXR"/>
    <property type="match status" value="1"/>
</dbReference>
<dbReference type="Gene3D" id="1.10.1240.10">
    <property type="entry name" value="Methionine synthase domain"/>
    <property type="match status" value="1"/>
</dbReference>
<evidence type="ECO:0000256" key="2">
    <source>
        <dbReference type="ARBA" id="ARBA00023015"/>
    </source>
</evidence>
<dbReference type="Gene3D" id="3.40.50.280">
    <property type="entry name" value="Cobalamin-binding domain"/>
    <property type="match status" value="1"/>
</dbReference>
<dbReference type="PANTHER" id="PTHR30204:SF69">
    <property type="entry name" value="MERR-FAMILY TRANSCRIPTIONAL REGULATOR"/>
    <property type="match status" value="1"/>
</dbReference>
<gene>
    <name evidence="6" type="ORF">EDM56_19115</name>
</gene>
<dbReference type="InterPro" id="IPR000551">
    <property type="entry name" value="MerR-type_HTH_dom"/>
</dbReference>
<comment type="caution">
    <text evidence="6">The sequence shown here is derived from an EMBL/GenBank/DDBJ whole genome shotgun (WGS) entry which is preliminary data.</text>
</comment>
<name>A0A3M8DAF2_9BACL</name>
<organism evidence="6 7">
    <name type="scientific">Brevibacillus fluminis</name>
    <dbReference type="NCBI Taxonomy" id="511487"/>
    <lineage>
        <taxon>Bacteria</taxon>
        <taxon>Bacillati</taxon>
        <taxon>Bacillota</taxon>
        <taxon>Bacilli</taxon>
        <taxon>Bacillales</taxon>
        <taxon>Paenibacillaceae</taxon>
        <taxon>Brevibacillus</taxon>
    </lineage>
</organism>
<dbReference type="SMART" id="SM00422">
    <property type="entry name" value="HTH_MERR"/>
    <property type="match status" value="1"/>
</dbReference>
<dbReference type="Gene3D" id="1.10.1660.10">
    <property type="match status" value="1"/>
</dbReference>
<feature type="domain" description="HTH merR-type" evidence="5">
    <location>
        <begin position="6"/>
        <end position="75"/>
    </location>
</feature>
<protein>
    <submittedName>
        <fullName evidence="6">MerR family transcriptional regulator</fullName>
    </submittedName>
</protein>